<accession>L9YA61</accession>
<evidence type="ECO:0000313" key="2">
    <source>
        <dbReference type="EMBL" id="ELY69818.1"/>
    </source>
</evidence>
<organism evidence="2 3">
    <name type="scientific">Natrinema pellirubrum (strain DSM 15624 / CIP 106293 / JCM 10476 / NCIMB 786 / 157)</name>
    <dbReference type="NCBI Taxonomy" id="797303"/>
    <lineage>
        <taxon>Archaea</taxon>
        <taxon>Methanobacteriati</taxon>
        <taxon>Methanobacteriota</taxon>
        <taxon>Stenosarchaea group</taxon>
        <taxon>Halobacteria</taxon>
        <taxon>Halobacteriales</taxon>
        <taxon>Natrialbaceae</taxon>
        <taxon>Natrinema</taxon>
    </lineage>
</organism>
<reference evidence="2 3" key="1">
    <citation type="journal article" date="2014" name="PLoS Genet.">
        <title>Phylogenetically driven sequencing of extremely halophilic archaea reveals strategies for static and dynamic osmo-response.</title>
        <authorList>
            <person name="Becker E.A."/>
            <person name="Seitzer P.M."/>
            <person name="Tritt A."/>
            <person name="Larsen D."/>
            <person name="Krusor M."/>
            <person name="Yao A.I."/>
            <person name="Wu D."/>
            <person name="Madern D."/>
            <person name="Eisen J.A."/>
            <person name="Darling A.E."/>
            <person name="Facciotti M.T."/>
        </authorList>
    </citation>
    <scope>NUCLEOTIDE SEQUENCE [LARGE SCALE GENOMIC DNA]</scope>
    <source>
        <strain evidence="2 3">DSM 15624</strain>
    </source>
</reference>
<dbReference type="AlphaFoldDB" id="L9YA61"/>
<keyword evidence="1" id="KW-0812">Transmembrane</keyword>
<sequence length="71" mass="7432">MMSAIRHSTMARSLGRNSSPLFTAIGVAVALIAIVGTQFLGWEWGDGRLVPTVIGVVAVAIAVVAVLARRE</sequence>
<evidence type="ECO:0000256" key="1">
    <source>
        <dbReference type="SAM" id="Phobius"/>
    </source>
</evidence>
<proteinExistence type="predicted"/>
<name>L9YA61_NATP1</name>
<evidence type="ECO:0000313" key="3">
    <source>
        <dbReference type="Proteomes" id="UP000011593"/>
    </source>
</evidence>
<keyword evidence="1" id="KW-0472">Membrane</keyword>
<comment type="caution">
    <text evidence="2">The sequence shown here is derived from an EMBL/GenBank/DDBJ whole genome shotgun (WGS) entry which is preliminary data.</text>
</comment>
<gene>
    <name evidence="2" type="ORF">C488_19657</name>
</gene>
<dbReference type="EMBL" id="AOIE01000115">
    <property type="protein sequence ID" value="ELY69818.1"/>
    <property type="molecule type" value="Genomic_DNA"/>
</dbReference>
<keyword evidence="1" id="KW-1133">Transmembrane helix</keyword>
<keyword evidence="3" id="KW-1185">Reference proteome</keyword>
<feature type="transmembrane region" description="Helical" evidence="1">
    <location>
        <begin position="48"/>
        <end position="68"/>
    </location>
</feature>
<dbReference type="Proteomes" id="UP000011593">
    <property type="component" value="Unassembled WGS sequence"/>
</dbReference>
<protein>
    <submittedName>
        <fullName evidence="2">Drug resistance transporter, Bcr/CflA subfamily protein</fullName>
    </submittedName>
</protein>
<dbReference type="PATRIC" id="fig|797303.5.peg.3915"/>
<feature type="transmembrane region" description="Helical" evidence="1">
    <location>
        <begin position="21"/>
        <end position="42"/>
    </location>
</feature>